<feature type="region of interest" description="Disordered" evidence="1">
    <location>
        <begin position="25"/>
        <end position="52"/>
    </location>
</feature>
<evidence type="ECO:0000313" key="2">
    <source>
        <dbReference type="EMBL" id="KAG2377656.1"/>
    </source>
</evidence>
<gene>
    <name evidence="2" type="ORF">C9374_009172</name>
</gene>
<dbReference type="AlphaFoldDB" id="A0AA88GI73"/>
<reference evidence="2 3" key="1">
    <citation type="journal article" date="2018" name="BMC Genomics">
        <title>The genome of Naegleria lovaniensis, the basis for a comparative approach to unravel pathogenicity factors of the human pathogenic amoeba N. fowleri.</title>
        <authorList>
            <person name="Liechti N."/>
            <person name="Schurch N."/>
            <person name="Bruggmann R."/>
            <person name="Wittwer M."/>
        </authorList>
    </citation>
    <scope>NUCLEOTIDE SEQUENCE [LARGE SCALE GENOMIC DNA]</scope>
    <source>
        <strain evidence="2 3">ATCC 30569</strain>
    </source>
</reference>
<accession>A0AA88GI73</accession>
<dbReference type="RefSeq" id="XP_044544918.1">
    <property type="nucleotide sequence ID" value="XM_044699330.1"/>
</dbReference>
<keyword evidence="3" id="KW-1185">Reference proteome</keyword>
<name>A0AA88GI73_NAELO</name>
<feature type="compositionally biased region" description="Basic and acidic residues" evidence="1">
    <location>
        <begin position="152"/>
        <end position="164"/>
    </location>
</feature>
<feature type="compositionally biased region" description="Polar residues" evidence="1">
    <location>
        <begin position="299"/>
        <end position="322"/>
    </location>
</feature>
<proteinExistence type="predicted"/>
<feature type="region of interest" description="Disordered" evidence="1">
    <location>
        <begin position="65"/>
        <end position="84"/>
    </location>
</feature>
<feature type="region of interest" description="Disordered" evidence="1">
    <location>
        <begin position="291"/>
        <end position="322"/>
    </location>
</feature>
<evidence type="ECO:0000256" key="1">
    <source>
        <dbReference type="SAM" id="MobiDB-lite"/>
    </source>
</evidence>
<comment type="caution">
    <text evidence="2">The sequence shown here is derived from an EMBL/GenBank/DDBJ whole genome shotgun (WGS) entry which is preliminary data.</text>
</comment>
<evidence type="ECO:0000313" key="3">
    <source>
        <dbReference type="Proteomes" id="UP000816034"/>
    </source>
</evidence>
<organism evidence="2 3">
    <name type="scientific">Naegleria lovaniensis</name>
    <name type="common">Amoeba</name>
    <dbReference type="NCBI Taxonomy" id="51637"/>
    <lineage>
        <taxon>Eukaryota</taxon>
        <taxon>Discoba</taxon>
        <taxon>Heterolobosea</taxon>
        <taxon>Tetramitia</taxon>
        <taxon>Eutetramitia</taxon>
        <taxon>Vahlkampfiidae</taxon>
        <taxon>Naegleria</taxon>
    </lineage>
</organism>
<protein>
    <submittedName>
        <fullName evidence="2">Uncharacterized protein</fullName>
    </submittedName>
</protein>
<feature type="region of interest" description="Disordered" evidence="1">
    <location>
        <begin position="144"/>
        <end position="164"/>
    </location>
</feature>
<dbReference type="EMBL" id="PYSW02000037">
    <property type="protein sequence ID" value="KAG2377656.1"/>
    <property type="molecule type" value="Genomic_DNA"/>
</dbReference>
<sequence length="433" mass="48664">MTKHSLASNRSTTLSDALNISGISEHAFGEDRKNPLKRPQSALSTGRSKRACDNLEDDMLSIKSLHSPARPGSALPQKSSRTPAEKDLLHVTNRIDTDLLSEPISSRSSHRSIHSSMSVRHENDEPKSYIYTIAKKAPIVERPGSAPLFKKGRGDLRSKTPSEHYNESFNSMVKKDESNQAISNPWHQMLSAENNRPLIQTVLHNYASSRPSSSASHTSEKQKTDFIKKNMDAIHEIALTKSPKNNITSRPRSFILDHSNGGESSYYDNPSIPFEHEELRKSHSSLLRKYSKRQGLPRNVNSRTVFNPNSSSSNEMSFKNRPQSAMSQIRYTTTPRHVEVVTEATGLMRPRSALNTKYSKKQKAKLSARPTTEEPFKKAAFLNVQGFSINSTKIVHEGHYEEQRKLQRGAPKPTPPDHCVVLAKHNSRFSIEH</sequence>
<dbReference type="GeneID" id="68101626"/>
<feature type="region of interest" description="Disordered" evidence="1">
    <location>
        <begin position="100"/>
        <end position="122"/>
    </location>
</feature>
<dbReference type="Proteomes" id="UP000816034">
    <property type="component" value="Unassembled WGS sequence"/>
</dbReference>